<dbReference type="GeneID" id="108864004"/>
<dbReference type="GO" id="GO:0005524">
    <property type="term" value="F:ATP binding"/>
    <property type="evidence" value="ECO:0007669"/>
    <property type="project" value="InterPro"/>
</dbReference>
<dbReference type="RefSeq" id="XP_018494349.1">
    <property type="nucleotide sequence ID" value="XM_018638833.1"/>
</dbReference>
<protein>
    <submittedName>
        <fullName evidence="4">mRNA-capping enzyme-like</fullName>
    </submittedName>
</protein>
<evidence type="ECO:0000313" key="3">
    <source>
        <dbReference type="Proteomes" id="UP000694867"/>
    </source>
</evidence>
<dbReference type="InterPro" id="IPR051029">
    <property type="entry name" value="mRNA_Capping_Enz/RNA_Phosphat"/>
</dbReference>
<dbReference type="Gene3D" id="3.30.470.30">
    <property type="entry name" value="DNA ligase/mRNA capping enzyme"/>
    <property type="match status" value="1"/>
</dbReference>
<dbReference type="Proteomes" id="UP000694867">
    <property type="component" value="Unplaced"/>
</dbReference>
<dbReference type="KEGG" id="goe:108864004"/>
<organism evidence="3 4">
    <name type="scientific">Galendromus occidentalis</name>
    <name type="common">western predatory mite</name>
    <dbReference type="NCBI Taxonomy" id="34638"/>
    <lineage>
        <taxon>Eukaryota</taxon>
        <taxon>Metazoa</taxon>
        <taxon>Ecdysozoa</taxon>
        <taxon>Arthropoda</taxon>
        <taxon>Chelicerata</taxon>
        <taxon>Arachnida</taxon>
        <taxon>Acari</taxon>
        <taxon>Parasitiformes</taxon>
        <taxon>Mesostigmata</taxon>
        <taxon>Gamasina</taxon>
        <taxon>Phytoseioidea</taxon>
        <taxon>Phytoseiidae</taxon>
        <taxon>Typhlodrominae</taxon>
        <taxon>Galendromus</taxon>
    </lineage>
</organism>
<dbReference type="Pfam" id="PF01331">
    <property type="entry name" value="mRNA_cap_enzyme"/>
    <property type="match status" value="1"/>
</dbReference>
<dbReference type="GO" id="GO:0006370">
    <property type="term" value="P:7-methylguanosine mRNA capping"/>
    <property type="evidence" value="ECO:0007669"/>
    <property type="project" value="InterPro"/>
</dbReference>
<evidence type="ECO:0000259" key="2">
    <source>
        <dbReference type="Pfam" id="PF01331"/>
    </source>
</evidence>
<keyword evidence="3" id="KW-1185">Reference proteome</keyword>
<reference evidence="4" key="1">
    <citation type="submission" date="2025-08" db="UniProtKB">
        <authorList>
            <consortium name="RefSeq"/>
        </authorList>
    </citation>
    <scope>IDENTIFICATION</scope>
</reference>
<proteinExistence type="predicted"/>
<dbReference type="AlphaFoldDB" id="A0AAJ7L597"/>
<gene>
    <name evidence="4" type="primary">LOC108864004</name>
</gene>
<dbReference type="SUPFAM" id="SSF56091">
    <property type="entry name" value="DNA ligase/mRNA capping enzyme, catalytic domain"/>
    <property type="match status" value="1"/>
</dbReference>
<dbReference type="InterPro" id="IPR001339">
    <property type="entry name" value="mRNA_cap_enzyme_adenylation"/>
</dbReference>
<evidence type="ECO:0000256" key="1">
    <source>
        <dbReference type="SAM" id="MobiDB-lite"/>
    </source>
</evidence>
<name>A0AAJ7L597_9ACAR</name>
<feature type="region of interest" description="Disordered" evidence="1">
    <location>
        <begin position="1"/>
        <end position="75"/>
    </location>
</feature>
<dbReference type="GO" id="GO:0004484">
    <property type="term" value="F:mRNA guanylyltransferase activity"/>
    <property type="evidence" value="ECO:0007669"/>
    <property type="project" value="InterPro"/>
</dbReference>
<dbReference type="PANTHER" id="PTHR10367:SF17">
    <property type="entry name" value="MRNA-CAPPING ENZYME"/>
    <property type="match status" value="1"/>
</dbReference>
<sequence length="377" mass="42306">MEKSTDQKPRGSTPCRPEPESEIEPSDPSTDEGIDSATDNGADSTPDLAPDSTPENPREAGACEEECVDSHRARNRSNYEDGARITASQLPILESAGRRSCDLMAKIPGLTIADDPARVRKFAAQLSGCRDPGFPGALRTRLGERSLPKLSEAAYRVTWKSDGHRFLLLMTHPGVTFLLGEEDEVYRVSGFSFPYSKDASKPLFTTLLDGELVFDRDGGICRPRYLIHDIIHFRLQKMWKMDFSVREWCIQREIIDVRRRYAQEGIIDLKEEPFSIRKKDFFPLEMTSKIIAQKFRSQVPHGVAGVIFKAAHERYSTGPSEALLEWILPQPANGAESAFQNSLLETIQLASTRESKSRSPPFDEPSLKRHRPSPEGE</sequence>
<evidence type="ECO:0000313" key="4">
    <source>
        <dbReference type="RefSeq" id="XP_018494349.1"/>
    </source>
</evidence>
<feature type="domain" description="mRNA capping enzyme adenylation" evidence="2">
    <location>
        <begin position="145"/>
        <end position="326"/>
    </location>
</feature>
<accession>A0AAJ7L597</accession>
<dbReference type="PANTHER" id="PTHR10367">
    <property type="entry name" value="MRNA-CAPPING ENZYME"/>
    <property type="match status" value="1"/>
</dbReference>
<feature type="region of interest" description="Disordered" evidence="1">
    <location>
        <begin position="350"/>
        <end position="377"/>
    </location>
</feature>
<dbReference type="CDD" id="cd07895">
    <property type="entry name" value="Adenylation_mRNA_capping"/>
    <property type="match status" value="1"/>
</dbReference>
<feature type="compositionally biased region" description="Acidic residues" evidence="1">
    <location>
        <begin position="20"/>
        <end position="34"/>
    </location>
</feature>